<feature type="compositionally biased region" description="Basic and acidic residues" evidence="1">
    <location>
        <begin position="596"/>
        <end position="609"/>
    </location>
</feature>
<feature type="region of interest" description="Disordered" evidence="1">
    <location>
        <begin position="596"/>
        <end position="643"/>
    </location>
</feature>
<organism evidence="2 3">
    <name type="scientific">Friedmanniomyces simplex</name>
    <dbReference type="NCBI Taxonomy" id="329884"/>
    <lineage>
        <taxon>Eukaryota</taxon>
        <taxon>Fungi</taxon>
        <taxon>Dikarya</taxon>
        <taxon>Ascomycota</taxon>
        <taxon>Pezizomycotina</taxon>
        <taxon>Dothideomycetes</taxon>
        <taxon>Dothideomycetidae</taxon>
        <taxon>Mycosphaerellales</taxon>
        <taxon>Teratosphaeriaceae</taxon>
        <taxon>Friedmanniomyces</taxon>
    </lineage>
</organism>
<dbReference type="AlphaFoldDB" id="A0A4U0WSP8"/>
<gene>
    <name evidence="2" type="ORF">B0A55_10835</name>
</gene>
<proteinExistence type="predicted"/>
<sequence>MGAKHKAVAPPLDPQEGSSKDAPVPATKKPRAARGTGQQEEYYETPTKDFVVASTKRDAARFPAPVFDGEEAVKKLALHLAHTLQFIEWIKCPTLLDQVQAFHEKWWKGYGKKTLSPQDDVRARAQRILLDIVNFANSTIDSLQAPDPSIGEEAEKHRQMLFRFQKSRQRMMEAIHTMTTTQHAVAHELQDAIAESAEAARGSDKEEEASASSRYEALVRELSLLESVKQEFREILNSCEVNDAGVNILDNLLAVMPDRGRVSLLYRTIAEPDVPTFTKEPEEISAHSDDEEKPEEPSVLAEDVLDTASVQREIERIHGFAPDYVLTIDDKKMANEVFVPLTGTKKARSEPLQKTEDISKPVFWLNALSSDIDQARFELVFQEFENIQQCPESCRKAKKSDRIWHWQATQHLNVIKDNMWHVRNFVEGLVNDRLLRAVGPGEDVKAMLNQTLRRMWALLALAYGCFGDIDLLCTVMDRLLEDLAGLLLGQVDPKMETIAMQEVFKAIAKDNAGQSPRLVNFMKTEAVLESHHQARLIYSEIARFYRGAIVLAVSKVSPTQRSKDQQELWYHNFLKYLDSCGHPSCKEQLKVTRMDWGKDSDGSRSIAKDKKGKKKGRGKGKAKATEGEEEEEEEEEPVEPAKIKTKRSISVAVKDARVGFTDERSHLSKNRPDAYPCLSALLYNSKYNVALGVFFHYFTHLYRPACRPFRGKYGLLDDVTLLAKSS</sequence>
<name>A0A4U0WSP8_9PEZI</name>
<evidence type="ECO:0000313" key="3">
    <source>
        <dbReference type="Proteomes" id="UP000309340"/>
    </source>
</evidence>
<reference evidence="2 3" key="1">
    <citation type="submission" date="2017-03" db="EMBL/GenBank/DDBJ databases">
        <title>Genomes of endolithic fungi from Antarctica.</title>
        <authorList>
            <person name="Coleine C."/>
            <person name="Masonjones S."/>
            <person name="Stajich J.E."/>
        </authorList>
    </citation>
    <scope>NUCLEOTIDE SEQUENCE [LARGE SCALE GENOMIC DNA]</scope>
    <source>
        <strain evidence="2 3">CCFEE 5184</strain>
    </source>
</reference>
<feature type="region of interest" description="Disordered" evidence="1">
    <location>
        <begin position="1"/>
        <end position="47"/>
    </location>
</feature>
<dbReference type="Proteomes" id="UP000309340">
    <property type="component" value="Unassembled WGS sequence"/>
</dbReference>
<feature type="region of interest" description="Disordered" evidence="1">
    <location>
        <begin position="276"/>
        <end position="299"/>
    </location>
</feature>
<feature type="compositionally biased region" description="Basic and acidic residues" evidence="1">
    <location>
        <begin position="279"/>
        <end position="290"/>
    </location>
</feature>
<protein>
    <submittedName>
        <fullName evidence="2">Uncharacterized protein</fullName>
    </submittedName>
</protein>
<keyword evidence="3" id="KW-1185">Reference proteome</keyword>
<feature type="compositionally biased region" description="Acidic residues" evidence="1">
    <location>
        <begin position="627"/>
        <end position="638"/>
    </location>
</feature>
<evidence type="ECO:0000313" key="2">
    <source>
        <dbReference type="EMBL" id="TKA65758.1"/>
    </source>
</evidence>
<dbReference type="EMBL" id="NAJQ01000708">
    <property type="protein sequence ID" value="TKA65758.1"/>
    <property type="molecule type" value="Genomic_DNA"/>
</dbReference>
<dbReference type="OrthoDB" id="3564464at2759"/>
<comment type="caution">
    <text evidence="2">The sequence shown here is derived from an EMBL/GenBank/DDBJ whole genome shotgun (WGS) entry which is preliminary data.</text>
</comment>
<feature type="compositionally biased region" description="Basic residues" evidence="1">
    <location>
        <begin position="610"/>
        <end position="622"/>
    </location>
</feature>
<evidence type="ECO:0000256" key="1">
    <source>
        <dbReference type="SAM" id="MobiDB-lite"/>
    </source>
</evidence>
<accession>A0A4U0WSP8</accession>